<organism evidence="2 3">
    <name type="scientific">Mesorhizobium shangrilense</name>
    <dbReference type="NCBI Taxonomy" id="460060"/>
    <lineage>
        <taxon>Bacteria</taxon>
        <taxon>Pseudomonadati</taxon>
        <taxon>Pseudomonadota</taxon>
        <taxon>Alphaproteobacteria</taxon>
        <taxon>Hyphomicrobiales</taxon>
        <taxon>Phyllobacteriaceae</taxon>
        <taxon>Mesorhizobium</taxon>
    </lineage>
</organism>
<accession>A0ABV2DFX3</accession>
<evidence type="ECO:0000313" key="2">
    <source>
        <dbReference type="EMBL" id="MET2828900.1"/>
    </source>
</evidence>
<name>A0ABV2DFX3_9HYPH</name>
<feature type="region of interest" description="Disordered" evidence="1">
    <location>
        <begin position="1"/>
        <end position="21"/>
    </location>
</feature>
<reference evidence="2 3" key="1">
    <citation type="submission" date="2024-06" db="EMBL/GenBank/DDBJ databases">
        <authorList>
            <person name="Kim D.-U."/>
        </authorList>
    </citation>
    <scope>NUCLEOTIDE SEQUENCE [LARGE SCALE GENOMIC DNA]</scope>
    <source>
        <strain evidence="2 3">KACC15460</strain>
    </source>
</reference>
<protein>
    <submittedName>
        <fullName evidence="2">Uncharacterized protein</fullName>
    </submittedName>
</protein>
<dbReference type="EMBL" id="JBEWSZ010000001">
    <property type="protein sequence ID" value="MET2828900.1"/>
    <property type="molecule type" value="Genomic_DNA"/>
</dbReference>
<comment type="caution">
    <text evidence="2">The sequence shown here is derived from an EMBL/GenBank/DDBJ whole genome shotgun (WGS) entry which is preliminary data.</text>
</comment>
<sequence length="176" mass="19575">MTQLPWSSPPTPLCQEQPPRRPIDIECQPSLQTWTPTKGDNPILETINVRKPTAMGWPAIAFISYPSHAHPAALWHFFSREMQLSPHAWPLEQGLHHPSTGIVDQRTGMTGRLMIDAGSTGMKMPAIANAAMIRNMSAPLPGEEKQSTVRADCRVRCRETPIVRDYASSVCMQGHQ</sequence>
<dbReference type="Proteomes" id="UP001548832">
    <property type="component" value="Unassembled WGS sequence"/>
</dbReference>
<gene>
    <name evidence="2" type="ORF">ABVQ20_18130</name>
</gene>
<dbReference type="RefSeq" id="WP_354462271.1">
    <property type="nucleotide sequence ID" value="NZ_JBEWSZ010000001.1"/>
</dbReference>
<evidence type="ECO:0000256" key="1">
    <source>
        <dbReference type="SAM" id="MobiDB-lite"/>
    </source>
</evidence>
<proteinExistence type="predicted"/>
<keyword evidence="3" id="KW-1185">Reference proteome</keyword>
<evidence type="ECO:0000313" key="3">
    <source>
        <dbReference type="Proteomes" id="UP001548832"/>
    </source>
</evidence>